<feature type="compositionally biased region" description="Basic and acidic residues" evidence="1">
    <location>
        <begin position="104"/>
        <end position="116"/>
    </location>
</feature>
<reference evidence="3" key="1">
    <citation type="submission" date="2021-03" db="EMBL/GenBank/DDBJ databases">
        <title>Comparative genomics and phylogenomic investigation of the class Geoglossomycetes provide insights into ecological specialization and systematics.</title>
        <authorList>
            <person name="Melie T."/>
            <person name="Pirro S."/>
            <person name="Miller A.N."/>
            <person name="Quandt A."/>
        </authorList>
    </citation>
    <scope>NUCLEOTIDE SEQUENCE</scope>
    <source>
        <strain evidence="3">GBOQ0MN5Z8</strain>
    </source>
</reference>
<feature type="region of interest" description="Disordered" evidence="1">
    <location>
        <begin position="1009"/>
        <end position="1034"/>
    </location>
</feature>
<dbReference type="EMBL" id="JAGHQL010000167">
    <property type="protein sequence ID" value="KAH0537023.1"/>
    <property type="molecule type" value="Genomic_DNA"/>
</dbReference>
<dbReference type="Pfam" id="PF08457">
    <property type="entry name" value="Sfi1"/>
    <property type="match status" value="1"/>
</dbReference>
<feature type="compositionally biased region" description="Polar residues" evidence="1">
    <location>
        <begin position="225"/>
        <end position="236"/>
    </location>
</feature>
<evidence type="ECO:0000313" key="3">
    <source>
        <dbReference type="EMBL" id="KAH0537023.1"/>
    </source>
</evidence>
<feature type="compositionally biased region" description="Polar residues" evidence="1">
    <location>
        <begin position="144"/>
        <end position="170"/>
    </location>
</feature>
<gene>
    <name evidence="3" type="ORF">FGG08_006158</name>
</gene>
<evidence type="ECO:0000313" key="4">
    <source>
        <dbReference type="Proteomes" id="UP000698800"/>
    </source>
</evidence>
<organism evidence="3 4">
    <name type="scientific">Glutinoglossum americanum</name>
    <dbReference type="NCBI Taxonomy" id="1670608"/>
    <lineage>
        <taxon>Eukaryota</taxon>
        <taxon>Fungi</taxon>
        <taxon>Dikarya</taxon>
        <taxon>Ascomycota</taxon>
        <taxon>Pezizomycotina</taxon>
        <taxon>Geoglossomycetes</taxon>
        <taxon>Geoglossales</taxon>
        <taxon>Geoglossaceae</taxon>
        <taxon>Glutinoglossum</taxon>
    </lineage>
</organism>
<keyword evidence="4" id="KW-1185">Reference proteome</keyword>
<evidence type="ECO:0000256" key="1">
    <source>
        <dbReference type="SAM" id="MobiDB-lite"/>
    </source>
</evidence>
<proteinExistence type="predicted"/>
<feature type="compositionally biased region" description="Basic and acidic residues" evidence="1">
    <location>
        <begin position="171"/>
        <end position="189"/>
    </location>
</feature>
<accession>A0A9P8L159</accession>
<dbReference type="OrthoDB" id="5215300at2759"/>
<sequence length="1034" mass="120347">MLPKDVEILHLIITTAQFLPQAERFPYRTLFEAYDTILLQNGLDPDHDQVYFRFLLRLGGIHGDGTLYEKFEILLDQMGIRLEFDGEGDGTQEVTRHHGGSVLGKDESQGKVDVPRGRPRRASFGSLYDAGDESTQRNGRRTRSQSSMSRPPTSFSTMRNEIISTRATTRTTERNLSHDDTESLKERPAPRGRLTSQDFGRNLQHYRKRGRSTSSPGDPQIWPRTGSSDSLVGQQPPSVPEFEQQSHMTEEVIVATDPSEGDTQAGHRVPPELLFRPPGAQMAQDAEKLYHQHLGNLAVRVLRQWRNMAMQLHYHCRDLDVISMNHDRATLLHQAFDTWRVALQDKRQKAETERFFAHIERRAKKARDLYLVTKAFTHWAQSASDEAERTSVARRHILRSKCFNAWRDITAVNELKVRRQILKKFYAKWKRKYTGAVSAESKAAAVYGKNLARKMYWAWLWNHKGKRASELSSRWVKKRYLTVLIADTLGKRERDLWVESVRKRELLGKLLGEWSLKAQALSRLRGEARNFRDMSLKRLGILCWERQAELVPVARQVVFNVEWRISRDTFIAWLRRTKASKQATKVDRLRVLRNAWTSWNDQLRLQTLAARIDERIVLQALYRWVLAERYTLLKRLFEKRQKQATLRKLVRVLETQRTRIQQSERTLRRNREGNLVSSVFCRWCLRMGLNRQREQLALGFLAPRILQDTVRTWTSELEHFRLLERWALDAEFYFLTTKAIRFWQKALADSKRQKRKTAYAQTRRMAKINLASWTFALWRGRALQVTALGRQAEAIDENRVVRIATDQIGMWRDQLRRASKMALEANMTYNTSVTKRNLRIWSGNLGWCREMNEKAEYYAQVRILESAATLLRKWRMRVLGNRGRDMNAQLFKERSDRMHFRNIFRHWQNRTAQQRGRRPTNSSADRHHDADLEGNGTKGAEDWTAFDDRFDFGDWIPGLEASSSTPIPAYLSTPSKRAARAKAMVKMVTTPGVRKTPLERKIFPAERGWGGELGKSIRGKGRDLDEGGELGASQ</sequence>
<name>A0A9P8L159_9PEZI</name>
<feature type="domain" description="Sfi1 spindle body" evidence="2">
    <location>
        <begin position="343"/>
        <end position="911"/>
    </location>
</feature>
<feature type="compositionally biased region" description="Polar residues" evidence="1">
    <location>
        <begin position="909"/>
        <end position="923"/>
    </location>
</feature>
<feature type="region of interest" description="Disordered" evidence="1">
    <location>
        <begin position="908"/>
        <end position="942"/>
    </location>
</feature>
<protein>
    <recommendedName>
        <fullName evidence="2">Sfi1 spindle body domain-containing protein</fullName>
    </recommendedName>
</protein>
<evidence type="ECO:0000259" key="2">
    <source>
        <dbReference type="Pfam" id="PF08457"/>
    </source>
</evidence>
<feature type="region of interest" description="Disordered" evidence="1">
    <location>
        <begin position="86"/>
        <end position="240"/>
    </location>
</feature>
<dbReference type="InterPro" id="IPR013665">
    <property type="entry name" value="Sfi1_dom"/>
</dbReference>
<comment type="caution">
    <text evidence="3">The sequence shown here is derived from an EMBL/GenBank/DDBJ whole genome shotgun (WGS) entry which is preliminary data.</text>
</comment>
<dbReference type="AlphaFoldDB" id="A0A9P8L159"/>
<dbReference type="Proteomes" id="UP000698800">
    <property type="component" value="Unassembled WGS sequence"/>
</dbReference>